<dbReference type="GeneID" id="26970986"/>
<dbReference type="Proteomes" id="UP000002059">
    <property type="component" value="Partially assembled WGS sequence"/>
</dbReference>
<dbReference type="HOGENOM" id="CLU_2850304_0_0_1"/>
<dbReference type="KEGG" id="pbl:PAAG_12270"/>
<proteinExistence type="predicted"/>
<accession>A0A0A2UZU0</accession>
<dbReference type="RefSeq" id="XP_015702632.1">
    <property type="nucleotide sequence ID" value="XM_015847782.1"/>
</dbReference>
<sequence length="65" mass="7060">METQSHSARPDARSVRPPVEKGQKQHSAAQKSLQFQAQTRSNAMAAPASSVGAGEPMSRVERRKD</sequence>
<dbReference type="EMBL" id="KN294010">
    <property type="protein sequence ID" value="KGQ01076.1"/>
    <property type="molecule type" value="Genomic_DNA"/>
</dbReference>
<reference evidence="2 3" key="1">
    <citation type="journal article" date="2011" name="PLoS Genet.">
        <title>Comparative genomic analysis of human fungal pathogens causing paracoccidioidomycosis.</title>
        <authorList>
            <person name="Desjardins C.A."/>
            <person name="Champion M.D."/>
            <person name="Holder J.W."/>
            <person name="Muszewska A."/>
            <person name="Goldberg J."/>
            <person name="Bailao A.M."/>
            <person name="Brigido M.M."/>
            <person name="Ferreira M.E."/>
            <person name="Garcia A.M."/>
            <person name="Grynberg M."/>
            <person name="Gujja S."/>
            <person name="Heiman D.I."/>
            <person name="Henn M.R."/>
            <person name="Kodira C.D."/>
            <person name="Leon-Narvaez H."/>
            <person name="Longo L.V."/>
            <person name="Ma L.J."/>
            <person name="Malavazi I."/>
            <person name="Matsuo A.L."/>
            <person name="Morais F.V."/>
            <person name="Pereira M."/>
            <person name="Rodriguez-Brito S."/>
            <person name="Sakthikumar S."/>
            <person name="Salem-Izacc S.M."/>
            <person name="Sykes S.M."/>
            <person name="Teixeira M.M."/>
            <person name="Vallejo M.C."/>
            <person name="Walter M.E."/>
            <person name="Yandava C."/>
            <person name="Young S."/>
            <person name="Zeng Q."/>
            <person name="Zucker J."/>
            <person name="Felipe M.S."/>
            <person name="Goldman G.H."/>
            <person name="Haas B.J."/>
            <person name="McEwen J.G."/>
            <person name="Nino-Vega G."/>
            <person name="Puccia R."/>
            <person name="San-Blas G."/>
            <person name="Soares C.M."/>
            <person name="Birren B.W."/>
            <person name="Cuomo C.A."/>
        </authorList>
    </citation>
    <scope>NUCLEOTIDE SEQUENCE [LARGE SCALE GENOMIC DNA]</scope>
    <source>
        <strain evidence="3">ATCC MYA-826 / Pb01</strain>
    </source>
</reference>
<feature type="region of interest" description="Disordered" evidence="1">
    <location>
        <begin position="1"/>
        <end position="65"/>
    </location>
</feature>
<evidence type="ECO:0000256" key="1">
    <source>
        <dbReference type="SAM" id="MobiDB-lite"/>
    </source>
</evidence>
<evidence type="ECO:0000313" key="2">
    <source>
        <dbReference type="EMBL" id="KGQ01076.1"/>
    </source>
</evidence>
<organism evidence="2 3">
    <name type="scientific">Paracoccidioides lutzii (strain ATCC MYA-826 / Pb01)</name>
    <name type="common">Paracoccidioides brasiliensis</name>
    <dbReference type="NCBI Taxonomy" id="502779"/>
    <lineage>
        <taxon>Eukaryota</taxon>
        <taxon>Fungi</taxon>
        <taxon>Dikarya</taxon>
        <taxon>Ascomycota</taxon>
        <taxon>Pezizomycotina</taxon>
        <taxon>Eurotiomycetes</taxon>
        <taxon>Eurotiomycetidae</taxon>
        <taxon>Onygenales</taxon>
        <taxon>Ajellomycetaceae</taxon>
        <taxon>Paracoccidioides</taxon>
    </lineage>
</organism>
<gene>
    <name evidence="2" type="ORF">PAAG_12270</name>
</gene>
<dbReference type="AlphaFoldDB" id="A0A0A2UZU0"/>
<feature type="compositionally biased region" description="Basic and acidic residues" evidence="1">
    <location>
        <begin position="8"/>
        <end position="23"/>
    </location>
</feature>
<protein>
    <submittedName>
        <fullName evidence="2">Uncharacterized protein</fullName>
    </submittedName>
</protein>
<name>A0A0A2UZU0_PARBA</name>
<keyword evidence="3" id="KW-1185">Reference proteome</keyword>
<feature type="compositionally biased region" description="Polar residues" evidence="1">
    <location>
        <begin position="25"/>
        <end position="42"/>
    </location>
</feature>
<dbReference type="VEuPathDB" id="FungiDB:PAAG_12270"/>
<evidence type="ECO:0000313" key="3">
    <source>
        <dbReference type="Proteomes" id="UP000002059"/>
    </source>
</evidence>